<dbReference type="Pfam" id="PF13923">
    <property type="entry name" value="zf-C3HC4_2"/>
    <property type="match status" value="1"/>
</dbReference>
<dbReference type="InterPro" id="IPR027417">
    <property type="entry name" value="P-loop_NTPase"/>
</dbReference>
<evidence type="ECO:0000259" key="10">
    <source>
        <dbReference type="PROSITE" id="PS51192"/>
    </source>
</evidence>
<feature type="domain" description="Helicase ATP-binding" evidence="10">
    <location>
        <begin position="335"/>
        <end position="535"/>
    </location>
</feature>
<dbReference type="InterPro" id="IPR038718">
    <property type="entry name" value="SNF2-like_sf"/>
</dbReference>
<feature type="compositionally biased region" description="Basic and acidic residues" evidence="8">
    <location>
        <begin position="49"/>
        <end position="60"/>
    </location>
</feature>
<dbReference type="GO" id="GO:0008270">
    <property type="term" value="F:zinc ion binding"/>
    <property type="evidence" value="ECO:0007669"/>
    <property type="project" value="UniProtKB-KW"/>
</dbReference>
<dbReference type="PANTHER" id="PTHR45865">
    <property type="entry name" value="E3 UBIQUITIN-PROTEIN LIGASE SHPRH FAMILY MEMBER"/>
    <property type="match status" value="1"/>
</dbReference>
<dbReference type="Proteomes" id="UP000030651">
    <property type="component" value="Unassembled WGS sequence"/>
</dbReference>
<feature type="compositionally biased region" description="Basic and acidic residues" evidence="8">
    <location>
        <begin position="1470"/>
        <end position="1488"/>
    </location>
</feature>
<dbReference type="InterPro" id="IPR001841">
    <property type="entry name" value="Znf_RING"/>
</dbReference>
<name>W3X5B1_PESFW</name>
<evidence type="ECO:0000256" key="8">
    <source>
        <dbReference type="SAM" id="MobiDB-lite"/>
    </source>
</evidence>
<dbReference type="GO" id="GO:0061630">
    <property type="term" value="F:ubiquitin protein ligase activity"/>
    <property type="evidence" value="ECO:0007669"/>
    <property type="project" value="TreeGrafter"/>
</dbReference>
<dbReference type="PANTHER" id="PTHR45865:SF1">
    <property type="entry name" value="E3 UBIQUITIN-PROTEIN LIGASE SHPRH"/>
    <property type="match status" value="1"/>
</dbReference>
<dbReference type="CDD" id="cd18793">
    <property type="entry name" value="SF2_C_SNF"/>
    <property type="match status" value="1"/>
</dbReference>
<dbReference type="SMART" id="SM00487">
    <property type="entry name" value="DEXDc"/>
    <property type="match status" value="1"/>
</dbReference>
<dbReference type="FunCoup" id="W3X5B1">
    <property type="interactions" value="227"/>
</dbReference>
<dbReference type="PROSITE" id="PS51192">
    <property type="entry name" value="HELICASE_ATP_BIND_1"/>
    <property type="match status" value="1"/>
</dbReference>
<evidence type="ECO:0000256" key="1">
    <source>
        <dbReference type="ARBA" id="ARBA00022723"/>
    </source>
</evidence>
<keyword evidence="6" id="KW-0067">ATP-binding</keyword>
<dbReference type="InterPro" id="IPR014001">
    <property type="entry name" value="Helicase_ATP-bd"/>
</dbReference>
<dbReference type="SMART" id="SM00184">
    <property type="entry name" value="RING"/>
    <property type="match status" value="1"/>
</dbReference>
<evidence type="ECO:0000313" key="13">
    <source>
        <dbReference type="Proteomes" id="UP000030651"/>
    </source>
</evidence>
<dbReference type="Pfam" id="PF26021">
    <property type="entry name" value="Ferritin_C144_05"/>
    <property type="match status" value="1"/>
</dbReference>
<dbReference type="Gene3D" id="3.40.50.10810">
    <property type="entry name" value="Tandem AAA-ATPase domain"/>
    <property type="match status" value="1"/>
</dbReference>
<evidence type="ECO:0000256" key="6">
    <source>
        <dbReference type="ARBA" id="ARBA00022840"/>
    </source>
</evidence>
<dbReference type="InterPro" id="IPR017907">
    <property type="entry name" value="Znf_RING_CS"/>
</dbReference>
<dbReference type="InterPro" id="IPR049730">
    <property type="entry name" value="SNF2/RAD54-like_C"/>
</dbReference>
<feature type="region of interest" description="Disordered" evidence="8">
    <location>
        <begin position="38"/>
        <end position="64"/>
    </location>
</feature>
<evidence type="ECO:0000256" key="3">
    <source>
        <dbReference type="ARBA" id="ARBA00022771"/>
    </source>
</evidence>
<feature type="domain" description="Helicase C-terminal" evidence="11">
    <location>
        <begin position="1242"/>
        <end position="1395"/>
    </location>
</feature>
<evidence type="ECO:0000256" key="2">
    <source>
        <dbReference type="ARBA" id="ARBA00022741"/>
    </source>
</evidence>
<protein>
    <recommendedName>
        <fullName evidence="14">RING-type domain-containing protein</fullName>
    </recommendedName>
</protein>
<dbReference type="PROSITE" id="PS51194">
    <property type="entry name" value="HELICASE_CTER"/>
    <property type="match status" value="1"/>
</dbReference>
<feature type="region of interest" description="Disordered" evidence="8">
    <location>
        <begin position="1"/>
        <end position="25"/>
    </location>
</feature>
<evidence type="ECO:0000256" key="4">
    <source>
        <dbReference type="ARBA" id="ARBA00022801"/>
    </source>
</evidence>
<evidence type="ECO:0000256" key="7">
    <source>
        <dbReference type="PROSITE-ProRule" id="PRU00175"/>
    </source>
</evidence>
<dbReference type="STRING" id="1229662.W3X5B1"/>
<accession>W3X5B1</accession>
<dbReference type="OrthoDB" id="5330228at2759"/>
<dbReference type="Gene3D" id="3.30.40.10">
    <property type="entry name" value="Zinc/RING finger domain, C3HC4 (zinc finger)"/>
    <property type="match status" value="1"/>
</dbReference>
<dbReference type="KEGG" id="pfy:PFICI_07905"/>
<dbReference type="GO" id="GO:0000209">
    <property type="term" value="P:protein polyubiquitination"/>
    <property type="evidence" value="ECO:0007669"/>
    <property type="project" value="TreeGrafter"/>
</dbReference>
<dbReference type="InterPro" id="IPR001650">
    <property type="entry name" value="Helicase_C-like"/>
</dbReference>
<dbReference type="HOGENOM" id="CLU_001592_2_0_1"/>
<feature type="compositionally biased region" description="Basic residues" evidence="8">
    <location>
        <begin position="1"/>
        <end position="11"/>
    </location>
</feature>
<dbReference type="EMBL" id="KI912113">
    <property type="protein sequence ID" value="ETS80376.1"/>
    <property type="molecule type" value="Genomic_DNA"/>
</dbReference>
<dbReference type="GeneID" id="19272918"/>
<dbReference type="InterPro" id="IPR059033">
    <property type="entry name" value="C144_05_dom"/>
</dbReference>
<dbReference type="GO" id="GO:0006974">
    <property type="term" value="P:DNA damage response"/>
    <property type="evidence" value="ECO:0007669"/>
    <property type="project" value="TreeGrafter"/>
</dbReference>
<organism evidence="12 13">
    <name type="scientific">Pestalotiopsis fici (strain W106-1 / CGMCC3.15140)</name>
    <dbReference type="NCBI Taxonomy" id="1229662"/>
    <lineage>
        <taxon>Eukaryota</taxon>
        <taxon>Fungi</taxon>
        <taxon>Dikarya</taxon>
        <taxon>Ascomycota</taxon>
        <taxon>Pezizomycotina</taxon>
        <taxon>Sordariomycetes</taxon>
        <taxon>Xylariomycetidae</taxon>
        <taxon>Amphisphaeriales</taxon>
        <taxon>Sporocadaceae</taxon>
        <taxon>Pestalotiopsis</taxon>
    </lineage>
</organism>
<dbReference type="SUPFAM" id="SSF57850">
    <property type="entry name" value="RING/U-box"/>
    <property type="match status" value="1"/>
</dbReference>
<dbReference type="eggNOG" id="KOG0298">
    <property type="taxonomic scope" value="Eukaryota"/>
</dbReference>
<dbReference type="GO" id="GO:0005634">
    <property type="term" value="C:nucleus"/>
    <property type="evidence" value="ECO:0007669"/>
    <property type="project" value="TreeGrafter"/>
</dbReference>
<keyword evidence="5" id="KW-0862">Zinc</keyword>
<keyword evidence="2" id="KW-0547">Nucleotide-binding</keyword>
<dbReference type="GO" id="GO:0005524">
    <property type="term" value="F:ATP binding"/>
    <property type="evidence" value="ECO:0007669"/>
    <property type="project" value="InterPro"/>
</dbReference>
<dbReference type="SUPFAM" id="SSF52540">
    <property type="entry name" value="P-loop containing nucleoside triphosphate hydrolases"/>
    <property type="match status" value="2"/>
</dbReference>
<evidence type="ECO:0000256" key="5">
    <source>
        <dbReference type="ARBA" id="ARBA00022833"/>
    </source>
</evidence>
<sequence length="1507" mass="171525">MARSSKARSKPTKATQTVVKSETDQPFPLEFLELISSSSDDLSEGSHTSQDEPPQKRSRWEGQQAVTVAKSSLSLKRRRHAALQPSLATFQRHRIERFIKFQADIAPEGAENVLEALVLSTMPTSRHGRYKIELETENIGVLSPNLIKILDIGNRSRDNPADDGAVYVSVDVTFDELDDGHHLDLDFSLKWNECNDIYKGLRTPQQRRITDDIQKTFFASDTDVGSHIGVQSSQAFYEAACITDESYTDLNSFVIPGLTSSLYPFQRRALQWLLAREGVRWAPTGNNGLHGLTPTSPQHEHKLPISFHNIQDANGDLLYHSALYHVVTRDVRPWQDLEYIIKGGILAEEMGLGKTVEAISLILLHRRPLVPGIIRDAYTDQEVCPTGATLIVTPETLKKQWISEIKSHAPALRVMVYDGLFKHQETVEELKKQMIESDVVVTTYSSLRAEIHLTRPEPERSRRHERKRARATSPLVKLSWWRVCLDEAQQIESGVSAAAEVARLIPRVNAWGITGTPVKEKIQDLWGLLRFLRYEPFASYPATWDTLISRHRDYFTQLFNRLALRHTKHAVRSELVLPPQRRYVITMPFTAVEEQNYRSRFKREAESLGLYENGVPIVPADWDANKPSTIDQMRRALATLRQTVLHPQLGPERARALGGSISKALKTIDEVLDAMIEQTDSVIKQWQRSYLLAKLRRGQLLENSPRVPEALAIWSEALLEIEALEIECRSQMMSELENAGITTEDEQRVINDEGDFEDGSDQQNILPRLGEARRRLRSALDLKHRAVFFIASAYFQIKSNEKMTDPNSDEFGRLEKLEADGYKNANLIRQEILQETNTKAALYMTELSKKAKKQSFVDIPEFKSSIRGGLETRRHVDQYEELIEVLNEQANMVDQLREHVIQLLLRPLVDREEEEITGEEYEDSTKIQNDLMVYTTILRAAISDRQEALSGLVNERTKHELASYKRQATQGEGPSPETFLGLLKLRDESRPKDLQGSLRGLISDLRELATKLHGDNSERSQTELRIVRDLQKLVQEDTVKQTKANANLEKELGFFTSAMNARVEYYRQLQALSDTVATWDREDLEKDDIRMRDLLNEEARCQRKIQDEVAAQRYQVHLKDQGQTSEKKICPVCTDPYTVGILTPCTHEFCEECIATWVAAHHRCPLCKKPVSMRDCHKIIAREPKLKLRQDQESAILNDPHSPESQHQSRTQGIYTSFGEDKLKEINDIPLDGHVMPTKVTALIRHLLFLRKTDPGAKSIIFSQFGAFLDILRQALNRHHIGNLSFSTKNGITRFKEDPAIECFLMDARAHASGLNLVNANHVFLCEPLLNTALELQAIARVDRIGQTHETNVWLYLVEGTVEESIYNLSTKRRLEHMATTRKGKETESSVPTISEDNLEVANSMELQQANLPKLMDKDTRLGEVVDQNDLWTCLFGHVTGDEDAEQNAMSSDARFETQAVRGFLAGRAAQERAETQTRYHEEREMRGGSEAVFDEGSTEEESELDI</sequence>
<dbReference type="InParanoid" id="W3X5B1"/>
<evidence type="ECO:0000313" key="12">
    <source>
        <dbReference type="EMBL" id="ETS80376.1"/>
    </source>
</evidence>
<dbReference type="FunFam" id="3.40.50.10810:FF:000059">
    <property type="entry name" value="SNF2 family helicase/ATPase, putative"/>
    <property type="match status" value="1"/>
</dbReference>
<evidence type="ECO:0000259" key="11">
    <source>
        <dbReference type="PROSITE" id="PS51194"/>
    </source>
</evidence>
<dbReference type="InterPro" id="IPR000330">
    <property type="entry name" value="SNF2_N"/>
</dbReference>
<keyword evidence="4" id="KW-0378">Hydrolase</keyword>
<dbReference type="InterPro" id="IPR013083">
    <property type="entry name" value="Znf_RING/FYVE/PHD"/>
</dbReference>
<dbReference type="OMA" id="KAVFFCA"/>
<proteinExistence type="predicted"/>
<feature type="region of interest" description="Disordered" evidence="8">
    <location>
        <begin position="1468"/>
        <end position="1507"/>
    </location>
</feature>
<evidence type="ECO:0000259" key="9">
    <source>
        <dbReference type="PROSITE" id="PS50089"/>
    </source>
</evidence>
<dbReference type="RefSeq" id="XP_007834677.1">
    <property type="nucleotide sequence ID" value="XM_007836486.1"/>
</dbReference>
<reference evidence="13" key="1">
    <citation type="journal article" date="2015" name="BMC Genomics">
        <title>Genomic and transcriptomic analysis of the endophytic fungus Pestalotiopsis fici reveals its lifestyle and high potential for synthesis of natural products.</title>
        <authorList>
            <person name="Wang X."/>
            <person name="Zhang X."/>
            <person name="Liu L."/>
            <person name="Xiang M."/>
            <person name="Wang W."/>
            <person name="Sun X."/>
            <person name="Che Y."/>
            <person name="Guo L."/>
            <person name="Liu G."/>
            <person name="Guo L."/>
            <person name="Wang C."/>
            <person name="Yin W.B."/>
            <person name="Stadler M."/>
            <person name="Zhang X."/>
            <person name="Liu X."/>
        </authorList>
    </citation>
    <scope>NUCLEOTIDE SEQUENCE [LARGE SCALE GENOMIC DNA]</scope>
    <source>
        <strain evidence="13">W106-1 / CGMCC3.15140</strain>
    </source>
</reference>
<keyword evidence="1" id="KW-0479">Metal-binding</keyword>
<dbReference type="CDD" id="cd18070">
    <property type="entry name" value="DEXQc_SHPRH"/>
    <property type="match status" value="1"/>
</dbReference>
<evidence type="ECO:0008006" key="14">
    <source>
        <dbReference type="Google" id="ProtNLM"/>
    </source>
</evidence>
<dbReference type="GO" id="GO:0016787">
    <property type="term" value="F:hydrolase activity"/>
    <property type="evidence" value="ECO:0007669"/>
    <property type="project" value="UniProtKB-KW"/>
</dbReference>
<dbReference type="PROSITE" id="PS00518">
    <property type="entry name" value="ZF_RING_1"/>
    <property type="match status" value="1"/>
</dbReference>
<feature type="compositionally biased region" description="Acidic residues" evidence="8">
    <location>
        <begin position="1493"/>
        <end position="1507"/>
    </location>
</feature>
<gene>
    <name evidence="12" type="ORF">PFICI_07905</name>
</gene>
<keyword evidence="13" id="KW-1185">Reference proteome</keyword>
<dbReference type="Gene3D" id="3.40.50.300">
    <property type="entry name" value="P-loop containing nucleotide triphosphate hydrolases"/>
    <property type="match status" value="1"/>
</dbReference>
<dbReference type="PROSITE" id="PS50089">
    <property type="entry name" value="ZF_RING_2"/>
    <property type="match status" value="1"/>
</dbReference>
<dbReference type="Pfam" id="PF00176">
    <property type="entry name" value="SNF2-rel_dom"/>
    <property type="match status" value="1"/>
</dbReference>
<feature type="domain" description="RING-type" evidence="9">
    <location>
        <begin position="1130"/>
        <end position="1168"/>
    </location>
</feature>
<dbReference type="InterPro" id="IPR052583">
    <property type="entry name" value="ATP-helicase/E3_Ub-Ligase"/>
</dbReference>
<keyword evidence="3 7" id="KW-0863">Zinc-finger</keyword>
<dbReference type="Pfam" id="PF00271">
    <property type="entry name" value="Helicase_C"/>
    <property type="match status" value="1"/>
</dbReference>